<dbReference type="PANTHER" id="PTHR47005">
    <property type="entry name" value="HEAVY METAL TRANSPORT/DETOXIFICATION SUPERFAMILY PROTEIN"/>
    <property type="match status" value="1"/>
</dbReference>
<accession>A0A5N5M980</accession>
<reference evidence="2" key="1">
    <citation type="journal article" date="2019" name="Gigascience">
        <title>De novo genome assembly of the endangered Acer yangbiense, a plant species with extremely small populations endemic to Yunnan Province, China.</title>
        <authorList>
            <person name="Yang J."/>
            <person name="Wariss H.M."/>
            <person name="Tao L."/>
            <person name="Zhang R."/>
            <person name="Yun Q."/>
            <person name="Hollingsworth P."/>
            <person name="Dao Z."/>
            <person name="Luo G."/>
            <person name="Guo H."/>
            <person name="Ma Y."/>
            <person name="Sun W."/>
        </authorList>
    </citation>
    <scope>NUCLEOTIDE SEQUENCE [LARGE SCALE GENOMIC DNA]</scope>
    <source>
        <strain evidence="2">cv. br00</strain>
    </source>
</reference>
<name>A0A5N5M980_9ROSI</name>
<proteinExistence type="predicted"/>
<dbReference type="SUPFAM" id="SSF55008">
    <property type="entry name" value="HMA, heavy metal-associated domain"/>
    <property type="match status" value="1"/>
</dbReference>
<comment type="caution">
    <text evidence="1">The sequence shown here is derived from an EMBL/GenBank/DDBJ whole genome shotgun (WGS) entry which is preliminary data.</text>
</comment>
<dbReference type="GO" id="GO:0046872">
    <property type="term" value="F:metal ion binding"/>
    <property type="evidence" value="ECO:0007669"/>
    <property type="project" value="InterPro"/>
</dbReference>
<protein>
    <submittedName>
        <fullName evidence="1">Uncharacterized protein</fullName>
    </submittedName>
</protein>
<dbReference type="EMBL" id="VDCV01000006">
    <property type="protein sequence ID" value="KAB5551570.1"/>
    <property type="molecule type" value="Genomic_DNA"/>
</dbReference>
<sequence>MEIKVVDLGCEKYRKKIKKILCKIPQIQSQVYVEEKNTVTITVVCCSPEKIKRKILRKGCGYIECIGLVAHGVIAIQCHHLHVGYLVEGHHVFRGEMVALAAKDGATLCVDVNISMKIIPHHAHSCKRAEKLRTPMIGVNVQHQPLDSNPVVKMDP</sequence>
<evidence type="ECO:0000313" key="1">
    <source>
        <dbReference type="EMBL" id="KAB5551570.1"/>
    </source>
</evidence>
<keyword evidence="2" id="KW-1185">Reference proteome</keyword>
<dbReference type="PANTHER" id="PTHR47005:SF5">
    <property type="entry name" value="HEAVY METAL TRANSPORT_DETOXIFICATION SUPERFAMILY PROTEIN"/>
    <property type="match status" value="1"/>
</dbReference>
<dbReference type="InterPro" id="IPR036163">
    <property type="entry name" value="HMA_dom_sf"/>
</dbReference>
<gene>
    <name evidence="1" type="ORF">DKX38_008881</name>
</gene>
<organism evidence="1 2">
    <name type="scientific">Salix brachista</name>
    <dbReference type="NCBI Taxonomy" id="2182728"/>
    <lineage>
        <taxon>Eukaryota</taxon>
        <taxon>Viridiplantae</taxon>
        <taxon>Streptophyta</taxon>
        <taxon>Embryophyta</taxon>
        <taxon>Tracheophyta</taxon>
        <taxon>Spermatophyta</taxon>
        <taxon>Magnoliopsida</taxon>
        <taxon>eudicotyledons</taxon>
        <taxon>Gunneridae</taxon>
        <taxon>Pentapetalae</taxon>
        <taxon>rosids</taxon>
        <taxon>fabids</taxon>
        <taxon>Malpighiales</taxon>
        <taxon>Salicaceae</taxon>
        <taxon>Saliceae</taxon>
        <taxon>Salix</taxon>
    </lineage>
</organism>
<dbReference type="AlphaFoldDB" id="A0A5N5M980"/>
<dbReference type="Proteomes" id="UP000326939">
    <property type="component" value="Chromosome 6"/>
</dbReference>
<evidence type="ECO:0000313" key="2">
    <source>
        <dbReference type="Proteomes" id="UP000326939"/>
    </source>
</evidence>